<feature type="transmembrane region" description="Helical" evidence="2">
    <location>
        <begin position="69"/>
        <end position="89"/>
    </location>
</feature>
<keyword evidence="2" id="KW-1133">Transmembrane helix</keyword>
<dbReference type="EMBL" id="JABEPQ010000006">
    <property type="protein sequence ID" value="NNM48117.1"/>
    <property type="molecule type" value="Genomic_DNA"/>
</dbReference>
<evidence type="ECO:0000256" key="2">
    <source>
        <dbReference type="SAM" id="Phobius"/>
    </source>
</evidence>
<protein>
    <submittedName>
        <fullName evidence="3">Uncharacterized protein</fullName>
    </submittedName>
</protein>
<keyword evidence="2" id="KW-0812">Transmembrane</keyword>
<feature type="transmembrane region" description="Helical" evidence="2">
    <location>
        <begin position="95"/>
        <end position="115"/>
    </location>
</feature>
<keyword evidence="4" id="KW-1185">Reference proteome</keyword>
<reference evidence="3 4" key="1">
    <citation type="submission" date="2020-04" db="EMBL/GenBank/DDBJ databases">
        <title>Knoellia sp. isolate from air conditioner.</title>
        <authorList>
            <person name="Chea S."/>
            <person name="Kim D.-U."/>
        </authorList>
    </citation>
    <scope>NUCLEOTIDE SEQUENCE [LARGE SCALE GENOMIC DNA]</scope>
    <source>
        <strain evidence="3 4">DB2414S</strain>
    </source>
</reference>
<proteinExistence type="predicted"/>
<dbReference type="RefSeq" id="WP_171245242.1">
    <property type="nucleotide sequence ID" value="NZ_JABEPQ010000006.1"/>
</dbReference>
<comment type="caution">
    <text evidence="3">The sequence shown here is derived from an EMBL/GenBank/DDBJ whole genome shotgun (WGS) entry which is preliminary data.</text>
</comment>
<dbReference type="Proteomes" id="UP000588586">
    <property type="component" value="Unassembled WGS sequence"/>
</dbReference>
<evidence type="ECO:0000313" key="3">
    <source>
        <dbReference type="EMBL" id="NNM48117.1"/>
    </source>
</evidence>
<name>A0A849HU47_9MICO</name>
<organism evidence="3 4">
    <name type="scientific">Knoellia koreensis</name>
    <dbReference type="NCBI Taxonomy" id="2730921"/>
    <lineage>
        <taxon>Bacteria</taxon>
        <taxon>Bacillati</taxon>
        <taxon>Actinomycetota</taxon>
        <taxon>Actinomycetes</taxon>
        <taxon>Micrococcales</taxon>
        <taxon>Intrasporangiaceae</taxon>
        <taxon>Knoellia</taxon>
    </lineage>
</organism>
<gene>
    <name evidence="3" type="ORF">HJG52_19195</name>
</gene>
<evidence type="ECO:0000313" key="4">
    <source>
        <dbReference type="Proteomes" id="UP000588586"/>
    </source>
</evidence>
<accession>A0A849HU47</accession>
<dbReference type="AlphaFoldDB" id="A0A849HU47"/>
<evidence type="ECO:0000256" key="1">
    <source>
        <dbReference type="SAM" id="MobiDB-lite"/>
    </source>
</evidence>
<keyword evidence="2" id="KW-0472">Membrane</keyword>
<sequence>MTLRRHPITVHTKERGRLHADDVEYRYPINPRPPDTGQPPWRPFPPHDLTLGDPGATVTLARSARWWRLAGDVLFVAMFPVLIVVWRAVADWSGALMVTARAAVIVLGIVAVIAWRKGRGSVRGRRRAAATLRPEGLTRPEPLRSVALDDMKHIRVHYDATAKGDPPSPSETAWVGVDSLDYGPRPKWVQDIMDASSLPDEGGPSMATASIELRRENDASKARALGVIRGWALARPELVTDNYTAWLLGVPNTAENIVPMNWRPAGVGWAEVGRPDLGGDSPEAVERRAQLAATVVAALETLGRVTWYREVYGPEYDHEVGNPDGSYSPPSNPSRVSGPPREQIRLHATKPNGESTDLVSVTLHQYMAEGTSQQVSDAVLAQLRDEALDRICPILRWDRDKLGRGGGWVNPT</sequence>
<feature type="region of interest" description="Disordered" evidence="1">
    <location>
        <begin position="319"/>
        <end position="340"/>
    </location>
</feature>